<sequence>MLNYINARKQTVTLFSIWLIMGYIGARERVSSAYFTSYLNEEFSSMEPGLGALLGMSPLVITFLNSLIILIVFFCERLQNIRVKNRASKFIYFVMVTGTIFILLYALFIKVFQLNTSLHWNFYLLSVHHILSVLIGIFLVWKEIQIVYKILKNENLLTF</sequence>
<feature type="transmembrane region" description="Helical" evidence="1">
    <location>
        <begin position="12"/>
        <end position="30"/>
    </location>
</feature>
<dbReference type="RefSeq" id="WP_036821186.1">
    <property type="nucleotide sequence ID" value="NZ_AVBF01000040.1"/>
</dbReference>
<dbReference type="Proteomes" id="UP000030147">
    <property type="component" value="Unassembled WGS sequence"/>
</dbReference>
<comment type="caution">
    <text evidence="2">The sequence shown here is derived from an EMBL/GenBank/DDBJ whole genome shotgun (WGS) entry which is preliminary data.</text>
</comment>
<evidence type="ECO:0000313" key="2">
    <source>
        <dbReference type="EMBL" id="KGP72027.1"/>
    </source>
</evidence>
<name>A0A0A2T8A1_9BACI</name>
<feature type="transmembrane region" description="Helical" evidence="1">
    <location>
        <begin position="50"/>
        <end position="75"/>
    </location>
</feature>
<reference evidence="2 3" key="1">
    <citation type="journal article" date="2015" name="Stand. Genomic Sci.">
        <title>High quality draft genome sequence of the moderately halophilic bacterium Pontibacillus yanchengensis Y32(T) and comparison among Pontibacillus genomes.</title>
        <authorList>
            <person name="Huang J."/>
            <person name="Qiao Z.X."/>
            <person name="Tang J.W."/>
            <person name="Wang G."/>
        </authorList>
    </citation>
    <scope>NUCLEOTIDE SEQUENCE [LARGE SCALE GENOMIC DNA]</scope>
    <source>
        <strain evidence="2 3">Y32</strain>
    </source>
</reference>
<gene>
    <name evidence="2" type="ORF">N782_14430</name>
</gene>
<organism evidence="2 3">
    <name type="scientific">Pontibacillus yanchengensis Y32</name>
    <dbReference type="NCBI Taxonomy" id="1385514"/>
    <lineage>
        <taxon>Bacteria</taxon>
        <taxon>Bacillati</taxon>
        <taxon>Bacillota</taxon>
        <taxon>Bacilli</taxon>
        <taxon>Bacillales</taxon>
        <taxon>Bacillaceae</taxon>
        <taxon>Pontibacillus</taxon>
    </lineage>
</organism>
<dbReference type="AlphaFoldDB" id="A0A0A2T8A1"/>
<evidence type="ECO:0000256" key="1">
    <source>
        <dbReference type="SAM" id="Phobius"/>
    </source>
</evidence>
<keyword evidence="1" id="KW-0812">Transmembrane</keyword>
<protein>
    <submittedName>
        <fullName evidence="2">Uncharacterized protein</fullName>
    </submittedName>
</protein>
<evidence type="ECO:0000313" key="3">
    <source>
        <dbReference type="Proteomes" id="UP000030147"/>
    </source>
</evidence>
<keyword evidence="1" id="KW-0472">Membrane</keyword>
<keyword evidence="1" id="KW-1133">Transmembrane helix</keyword>
<proteinExistence type="predicted"/>
<feature type="transmembrane region" description="Helical" evidence="1">
    <location>
        <begin position="120"/>
        <end position="141"/>
    </location>
</feature>
<feature type="transmembrane region" description="Helical" evidence="1">
    <location>
        <begin position="87"/>
        <end position="108"/>
    </location>
</feature>
<keyword evidence="3" id="KW-1185">Reference proteome</keyword>
<accession>A0A0A2T8A1</accession>
<dbReference type="EMBL" id="AVBF01000040">
    <property type="protein sequence ID" value="KGP72027.1"/>
    <property type="molecule type" value="Genomic_DNA"/>
</dbReference>